<dbReference type="InterPro" id="IPR057135">
    <property type="entry name" value="At4g27190-like_LRR"/>
</dbReference>
<dbReference type="AlphaFoldDB" id="A0A4D6LD40"/>
<dbReference type="Gene3D" id="3.80.10.10">
    <property type="entry name" value="Ribonuclease Inhibitor"/>
    <property type="match status" value="2"/>
</dbReference>
<dbReference type="SUPFAM" id="SSF52047">
    <property type="entry name" value="RNI-like"/>
    <property type="match status" value="1"/>
</dbReference>
<evidence type="ECO:0000256" key="1">
    <source>
        <dbReference type="ARBA" id="ARBA00022821"/>
    </source>
</evidence>
<dbReference type="EMBL" id="CP039347">
    <property type="protein sequence ID" value="QCD86497.1"/>
    <property type="molecule type" value="Genomic_DNA"/>
</dbReference>
<gene>
    <name evidence="3" type="ORF">DEO72_LG3g1020</name>
</gene>
<dbReference type="Pfam" id="PF23247">
    <property type="entry name" value="LRR_RPS2"/>
    <property type="match status" value="2"/>
</dbReference>
<evidence type="ECO:0000259" key="2">
    <source>
        <dbReference type="Pfam" id="PF23247"/>
    </source>
</evidence>
<sequence>MQDDKFSMITEYNVCNQEELNKTAHELQSSHFTNLEIFRIKNCHEILDSFLCTLIIRSQNLEVINIEQCTSVGDYSIVLRSSYINRQSVGGDKFFKHLKVLKLTKVYNMNYIWFISNRNYIDLGNLQILHIKHVPCLKYIFSDYPVEKLHQLKELIIENCEELYIVFRDQFNEVSPRTNFQSLSKVEFKSLPRLRQIYNGHLEFPSLKSLMIEKCPIFDDETLETDGKSFFELNETVFESYDNLTCVISSKTLQEMRNLKKLIVSHCKELKIVFKIHQEISNSTQLLPQLCELVLNDLAKLTRIVNKELSRLYQNLKILQVKQCKSLNLLQVPQKLTNLEIYDCEALDKIIIAEEEEEVEGMRGKLTFHELKEVSLENLPNSKALEESSTTNYFFPSSVCALLLLPQCGLIFRQRYSGSCTLQRLLVQVSGEGCASMADDDAAIADALKMQSGSCRSVLQMQFPICSDLVRDGGGDSMVVQ</sequence>
<accession>A0A4D6LD40</accession>
<reference evidence="3 4" key="1">
    <citation type="submission" date="2019-04" db="EMBL/GenBank/DDBJ databases">
        <title>An improved genome assembly and genetic linkage map for asparagus bean, Vigna unguiculata ssp. sesquipedialis.</title>
        <authorList>
            <person name="Xia Q."/>
            <person name="Zhang R."/>
            <person name="Dong Y."/>
        </authorList>
    </citation>
    <scope>NUCLEOTIDE SEQUENCE [LARGE SCALE GENOMIC DNA]</scope>
    <source>
        <tissue evidence="3">Leaf</tissue>
    </source>
</reference>
<dbReference type="InterPro" id="IPR032675">
    <property type="entry name" value="LRR_dom_sf"/>
</dbReference>
<dbReference type="InterPro" id="IPR050905">
    <property type="entry name" value="Plant_NBS-LRR"/>
</dbReference>
<dbReference type="Proteomes" id="UP000501690">
    <property type="component" value="Linkage Group LG3"/>
</dbReference>
<name>A0A4D6LD40_VIGUN</name>
<proteinExistence type="predicted"/>
<keyword evidence="4" id="KW-1185">Reference proteome</keyword>
<feature type="domain" description="Disease resistance protein At4g27190-like leucine-rich repeats" evidence="2">
    <location>
        <begin position="17"/>
        <end position="161"/>
    </location>
</feature>
<feature type="domain" description="Disease resistance protein At4g27190-like leucine-rich repeats" evidence="2">
    <location>
        <begin position="222"/>
        <end position="329"/>
    </location>
</feature>
<keyword evidence="1" id="KW-0611">Plant defense</keyword>
<dbReference type="PANTHER" id="PTHR33463">
    <property type="entry name" value="NB-ARC DOMAIN-CONTAINING PROTEIN-RELATED"/>
    <property type="match status" value="1"/>
</dbReference>
<evidence type="ECO:0000313" key="4">
    <source>
        <dbReference type="Proteomes" id="UP000501690"/>
    </source>
</evidence>
<protein>
    <submittedName>
        <fullName evidence="3">Disease resistance protein RPS2</fullName>
    </submittedName>
</protein>
<organism evidence="3 4">
    <name type="scientific">Vigna unguiculata</name>
    <name type="common">Cowpea</name>
    <dbReference type="NCBI Taxonomy" id="3917"/>
    <lineage>
        <taxon>Eukaryota</taxon>
        <taxon>Viridiplantae</taxon>
        <taxon>Streptophyta</taxon>
        <taxon>Embryophyta</taxon>
        <taxon>Tracheophyta</taxon>
        <taxon>Spermatophyta</taxon>
        <taxon>Magnoliopsida</taxon>
        <taxon>eudicotyledons</taxon>
        <taxon>Gunneridae</taxon>
        <taxon>Pentapetalae</taxon>
        <taxon>rosids</taxon>
        <taxon>fabids</taxon>
        <taxon>Fabales</taxon>
        <taxon>Fabaceae</taxon>
        <taxon>Papilionoideae</taxon>
        <taxon>50 kb inversion clade</taxon>
        <taxon>NPAAA clade</taxon>
        <taxon>indigoferoid/millettioid clade</taxon>
        <taxon>Phaseoleae</taxon>
        <taxon>Vigna</taxon>
    </lineage>
</organism>
<dbReference type="PANTHER" id="PTHR33463:SF205">
    <property type="entry name" value="DISEASE RESISTANCE PROTEIN RPS2-LIKE"/>
    <property type="match status" value="1"/>
</dbReference>
<evidence type="ECO:0000313" key="3">
    <source>
        <dbReference type="EMBL" id="QCD86497.1"/>
    </source>
</evidence>